<evidence type="ECO:0000313" key="2">
    <source>
        <dbReference type="EnsemblMetazoa" id="Aqu2.1.16167_001"/>
    </source>
</evidence>
<name>A0A1X7TN00_AMPQE</name>
<dbReference type="AlphaFoldDB" id="A0A1X7TN00"/>
<feature type="compositionally biased region" description="Low complexity" evidence="1">
    <location>
        <begin position="122"/>
        <end position="144"/>
    </location>
</feature>
<organism evidence="2">
    <name type="scientific">Amphimedon queenslandica</name>
    <name type="common">Sponge</name>
    <dbReference type="NCBI Taxonomy" id="400682"/>
    <lineage>
        <taxon>Eukaryota</taxon>
        <taxon>Metazoa</taxon>
        <taxon>Porifera</taxon>
        <taxon>Demospongiae</taxon>
        <taxon>Heteroscleromorpha</taxon>
        <taxon>Haplosclerida</taxon>
        <taxon>Niphatidae</taxon>
        <taxon>Amphimedon</taxon>
    </lineage>
</organism>
<dbReference type="EnsemblMetazoa" id="Aqu2.1.16167_001">
    <property type="protein sequence ID" value="Aqu2.1.16167_001"/>
    <property type="gene ID" value="Aqu2.1.16167"/>
</dbReference>
<feature type="compositionally biased region" description="Gly residues" evidence="1">
    <location>
        <begin position="145"/>
        <end position="157"/>
    </location>
</feature>
<dbReference type="InParanoid" id="A0A1X7TN00"/>
<feature type="region of interest" description="Disordered" evidence="1">
    <location>
        <begin position="108"/>
        <end position="187"/>
    </location>
</feature>
<evidence type="ECO:0000256" key="1">
    <source>
        <dbReference type="SAM" id="MobiDB-lite"/>
    </source>
</evidence>
<accession>A0A1X7TN00</accession>
<feature type="compositionally biased region" description="Gly residues" evidence="1">
    <location>
        <begin position="165"/>
        <end position="187"/>
    </location>
</feature>
<reference evidence="2" key="1">
    <citation type="submission" date="2017-05" db="UniProtKB">
        <authorList>
            <consortium name="EnsemblMetazoa"/>
        </authorList>
    </citation>
    <scope>IDENTIFICATION</scope>
</reference>
<proteinExistence type="predicted"/>
<protein>
    <submittedName>
        <fullName evidence="2">Uncharacterized protein</fullName>
    </submittedName>
</protein>
<sequence>MILYIKQVMKVLAWHKDYNVVLEGEDGMSQQIERSLISDAFTLEEAPVSSCTVLCRVAVPPAPASASWKIVLPYNELPLPLQSSNVKRTSSSSWMECWSSRGMWLRTSSQQWRTQATGGGPPASSGRPPASDGGPPTTGGRPPATGGGPPATGGGPPASGRGPPATGGGRGIGGGGGASGGGGGGPP</sequence>